<reference evidence="2 3" key="1">
    <citation type="submission" date="2024-10" db="EMBL/GenBank/DDBJ databases">
        <title>Updated reference genomes for cyclostephanoid diatoms.</title>
        <authorList>
            <person name="Roberts W.R."/>
            <person name="Alverson A.J."/>
        </authorList>
    </citation>
    <scope>NUCLEOTIDE SEQUENCE [LARGE SCALE GENOMIC DNA]</scope>
    <source>
        <strain evidence="2 3">AJA010-31</strain>
    </source>
</reference>
<dbReference type="Proteomes" id="UP001530400">
    <property type="component" value="Unassembled WGS sequence"/>
</dbReference>
<evidence type="ECO:0000256" key="1">
    <source>
        <dbReference type="SAM" id="MobiDB-lite"/>
    </source>
</evidence>
<accession>A0ABD3Q4D7</accession>
<proteinExistence type="predicted"/>
<sequence length="410" mass="44921">MKNIGVCNAVAFSICYSSTRISNNCIDAFTTPFAKQRVTSTLCSNRNSPGFVGFSGDDNPIRAYGSSNSRQSTNDFLSPQVSARDRAPNRVVDRQSNLSAYHRPSVNNIDPRFVNTELDRYSQRPHPSRMVAPNLREQQSSWQGMDGRIQGGTRYTYDNYGSSQTFVETDGRPLDVMMELWDGPNNTPTRVKMYSEDGRQRPMNILTNSMNGRGGTVSVRNAGPMEFPVNAAVSSMNRGYGGPEMMMGGPMSEMMMQPGGMRQSSNGFIAPSTARGETVQGGALKTFTLPRSVNAVQVTITSDGLPVNAKVELWGTSSHIKQLAEVYNDNGQTRPFAAIIDVTGGENTIAIRNTGPLEYPIKVVVEPVGMEMGDYMSMDPDYDMMDSVWDGPPPLPGMMMDGPPMLPPPW</sequence>
<protein>
    <submittedName>
        <fullName evidence="2">Uncharacterized protein</fullName>
    </submittedName>
</protein>
<organism evidence="2 3">
    <name type="scientific">Cyclotella atomus</name>
    <dbReference type="NCBI Taxonomy" id="382360"/>
    <lineage>
        <taxon>Eukaryota</taxon>
        <taxon>Sar</taxon>
        <taxon>Stramenopiles</taxon>
        <taxon>Ochrophyta</taxon>
        <taxon>Bacillariophyta</taxon>
        <taxon>Coscinodiscophyceae</taxon>
        <taxon>Thalassiosirophycidae</taxon>
        <taxon>Stephanodiscales</taxon>
        <taxon>Stephanodiscaceae</taxon>
        <taxon>Cyclotella</taxon>
    </lineage>
</organism>
<dbReference type="AlphaFoldDB" id="A0ABD3Q4D7"/>
<feature type="region of interest" description="Disordered" evidence="1">
    <location>
        <begin position="65"/>
        <end position="86"/>
    </location>
</feature>
<evidence type="ECO:0000313" key="3">
    <source>
        <dbReference type="Proteomes" id="UP001530400"/>
    </source>
</evidence>
<dbReference type="EMBL" id="JALLPJ020000340">
    <property type="protein sequence ID" value="KAL3794891.1"/>
    <property type="molecule type" value="Genomic_DNA"/>
</dbReference>
<name>A0ABD3Q4D7_9STRA</name>
<feature type="compositionally biased region" description="Polar residues" evidence="1">
    <location>
        <begin position="65"/>
        <end position="81"/>
    </location>
</feature>
<dbReference type="InterPro" id="IPR057491">
    <property type="entry name" value="DiatomPyrShell"/>
</dbReference>
<evidence type="ECO:0000313" key="2">
    <source>
        <dbReference type="EMBL" id="KAL3794891.1"/>
    </source>
</evidence>
<comment type="caution">
    <text evidence="2">The sequence shown here is derived from an EMBL/GenBank/DDBJ whole genome shotgun (WGS) entry which is preliminary data.</text>
</comment>
<keyword evidence="3" id="KW-1185">Reference proteome</keyword>
<dbReference type="Pfam" id="PF25192">
    <property type="entry name" value="DiatomPyrShell"/>
    <property type="match status" value="1"/>
</dbReference>
<gene>
    <name evidence="2" type="ORF">ACHAWO_007665</name>
</gene>